<keyword evidence="12 13" id="KW-0807">Transducer</keyword>
<dbReference type="OrthoDB" id="9606139at2759"/>
<dbReference type="eggNOG" id="ENOG502RD1P">
    <property type="taxonomic scope" value="Eukaryota"/>
</dbReference>
<keyword evidence="5 13" id="KW-0589">Pheromone response</keyword>
<dbReference type="InterPro" id="IPR004072">
    <property type="entry name" value="Vmron_rcpt_1"/>
</dbReference>
<evidence type="ECO:0000313" key="15">
    <source>
        <dbReference type="Proteomes" id="UP000886700"/>
    </source>
</evidence>
<proteinExistence type="inferred from homology"/>
<keyword evidence="8 13" id="KW-0297">G-protein coupled receptor</keyword>
<keyword evidence="11" id="KW-0325">Glycoprotein</keyword>
<evidence type="ECO:0000256" key="6">
    <source>
        <dbReference type="ARBA" id="ARBA00022692"/>
    </source>
</evidence>
<dbReference type="KEGG" id="maua:101843998"/>
<comment type="similarity">
    <text evidence="3 13">Belongs to the G-protein coupled receptor 1 family.</text>
</comment>
<keyword evidence="15" id="KW-1185">Reference proteome</keyword>
<evidence type="ECO:0000256" key="4">
    <source>
        <dbReference type="ARBA" id="ARBA00022475"/>
    </source>
</evidence>
<dbReference type="GO" id="GO:0019236">
    <property type="term" value="P:response to pheromone"/>
    <property type="evidence" value="ECO:0007669"/>
    <property type="project" value="UniProtKB-KW"/>
</dbReference>
<comment type="function">
    <text evidence="1">Putative pheromone receptor.</text>
</comment>
<sequence length="298" mass="33295">MHLKDLTIGIVFLLQSTVGIVGNFSLLSCYLIRYYSEQTLKTTDLILTQLFTANSLIILSKGMLETVGALGMKGLFSDFGCKLLLYTQRLGRSMSIGTTCLLSVFQAITISPNDSCWNRPKFKTPKHIGLFTSLCWMFYMSVNMIFPVYMSTKGHSNNFTPKSDMKYCSTAGHDDVTSSLYIALFVLPEISLSVLIIWSSSSMVAILYRHKQQVQHIRSTSVSSRASPESRATQSILVLVFTFLGFYALSSILQGCVALTYNPGWWLMNITAIVSMCFPTVGPFVMRHDATVPRFCYS</sequence>
<comment type="subcellular location">
    <subcellularLocation>
        <location evidence="2 13">Cell membrane</location>
        <topology evidence="2 13">Multi-pass membrane protein</topology>
    </subcellularLocation>
</comment>
<evidence type="ECO:0000256" key="11">
    <source>
        <dbReference type="ARBA" id="ARBA00023180"/>
    </source>
</evidence>
<dbReference type="RefSeq" id="XP_005086772.1">
    <property type="nucleotide sequence ID" value="XM_005086715.2"/>
</dbReference>
<evidence type="ECO:0000256" key="13">
    <source>
        <dbReference type="RuleBase" id="RU364061"/>
    </source>
</evidence>
<dbReference type="Proteomes" id="UP000886700">
    <property type="component" value="Unplaced"/>
</dbReference>
<dbReference type="PROSITE" id="PS50262">
    <property type="entry name" value="G_PROTEIN_RECEP_F1_2"/>
    <property type="match status" value="1"/>
</dbReference>
<dbReference type="GO" id="GO:0007606">
    <property type="term" value="P:sensory perception of chemical stimulus"/>
    <property type="evidence" value="ECO:0007669"/>
    <property type="project" value="UniProtKB-ARBA"/>
</dbReference>
<dbReference type="SUPFAM" id="SSF81321">
    <property type="entry name" value="Family A G protein-coupled receptor-like"/>
    <property type="match status" value="1"/>
</dbReference>
<evidence type="ECO:0000256" key="8">
    <source>
        <dbReference type="ARBA" id="ARBA00023040"/>
    </source>
</evidence>
<dbReference type="PRINTS" id="PR01534">
    <property type="entry name" value="VOMERONASL1R"/>
</dbReference>
<dbReference type="GeneID" id="101843998"/>
<accession>A0A1U7QVA3</accession>
<keyword evidence="10 13" id="KW-0675">Receptor</keyword>
<gene>
    <name evidence="16" type="primary">LOC101843998</name>
</gene>
<feature type="transmembrane region" description="Helical" evidence="13">
    <location>
        <begin position="180"/>
        <end position="208"/>
    </location>
</feature>
<keyword evidence="7 13" id="KW-1133">Transmembrane helix</keyword>
<dbReference type="PANTHER" id="PTHR24062">
    <property type="entry name" value="VOMERONASAL TYPE-1 RECEPTOR"/>
    <property type="match status" value="1"/>
</dbReference>
<evidence type="ECO:0000256" key="9">
    <source>
        <dbReference type="ARBA" id="ARBA00023136"/>
    </source>
</evidence>
<dbReference type="Gene3D" id="1.20.1070.10">
    <property type="entry name" value="Rhodopsin 7-helix transmembrane proteins"/>
    <property type="match status" value="1"/>
</dbReference>
<keyword evidence="6 13" id="KW-0812">Transmembrane</keyword>
<evidence type="ECO:0000313" key="16">
    <source>
        <dbReference type="RefSeq" id="XP_005086772.1"/>
    </source>
</evidence>
<feature type="transmembrane region" description="Helical" evidence="13">
    <location>
        <begin position="6"/>
        <end position="32"/>
    </location>
</feature>
<evidence type="ECO:0000256" key="5">
    <source>
        <dbReference type="ARBA" id="ARBA00022507"/>
    </source>
</evidence>
<organism evidence="15 16">
    <name type="scientific">Mesocricetus auratus</name>
    <name type="common">Golden hamster</name>
    <dbReference type="NCBI Taxonomy" id="10036"/>
    <lineage>
        <taxon>Eukaryota</taxon>
        <taxon>Metazoa</taxon>
        <taxon>Chordata</taxon>
        <taxon>Craniata</taxon>
        <taxon>Vertebrata</taxon>
        <taxon>Euteleostomi</taxon>
        <taxon>Mammalia</taxon>
        <taxon>Eutheria</taxon>
        <taxon>Euarchontoglires</taxon>
        <taxon>Glires</taxon>
        <taxon>Rodentia</taxon>
        <taxon>Myomorpha</taxon>
        <taxon>Muroidea</taxon>
        <taxon>Cricetidae</taxon>
        <taxon>Cricetinae</taxon>
        <taxon>Mesocricetus</taxon>
    </lineage>
</organism>
<reference evidence="16" key="1">
    <citation type="submission" date="2025-08" db="UniProtKB">
        <authorList>
            <consortium name="RefSeq"/>
        </authorList>
    </citation>
    <scope>IDENTIFICATION</scope>
    <source>
        <tissue evidence="16">Liver</tissue>
    </source>
</reference>
<dbReference type="GO" id="GO:0016503">
    <property type="term" value="F:pheromone receptor activity"/>
    <property type="evidence" value="ECO:0007669"/>
    <property type="project" value="InterPro"/>
</dbReference>
<dbReference type="AlphaFoldDB" id="A0A1U7QVA3"/>
<dbReference type="PROSITE" id="PS51257">
    <property type="entry name" value="PROKAR_LIPOPROTEIN"/>
    <property type="match status" value="1"/>
</dbReference>
<dbReference type="InterPro" id="IPR017452">
    <property type="entry name" value="GPCR_Rhodpsn_7TM"/>
</dbReference>
<keyword evidence="9 13" id="KW-0472">Membrane</keyword>
<feature type="transmembrane region" description="Helical" evidence="13">
    <location>
        <begin position="235"/>
        <end position="253"/>
    </location>
</feature>
<dbReference type="GO" id="GO:0005886">
    <property type="term" value="C:plasma membrane"/>
    <property type="evidence" value="ECO:0007669"/>
    <property type="project" value="UniProtKB-SubCell"/>
</dbReference>
<evidence type="ECO:0000256" key="12">
    <source>
        <dbReference type="ARBA" id="ARBA00023224"/>
    </source>
</evidence>
<feature type="domain" description="G-protein coupled receptors family 1 profile" evidence="14">
    <location>
        <begin position="22"/>
        <end position="286"/>
    </location>
</feature>
<name>A0A1U7QVA3_MESAU</name>
<evidence type="ECO:0000256" key="1">
    <source>
        <dbReference type="ARBA" id="ARBA00003878"/>
    </source>
</evidence>
<evidence type="ECO:0000259" key="14">
    <source>
        <dbReference type="PROSITE" id="PS50262"/>
    </source>
</evidence>
<evidence type="ECO:0000256" key="3">
    <source>
        <dbReference type="ARBA" id="ARBA00010663"/>
    </source>
</evidence>
<dbReference type="FunFam" id="1.20.1070.10:FF:000033">
    <property type="entry name" value="Vomeronasal type-1 receptor"/>
    <property type="match status" value="1"/>
</dbReference>
<evidence type="ECO:0000256" key="7">
    <source>
        <dbReference type="ARBA" id="ARBA00022989"/>
    </source>
</evidence>
<evidence type="ECO:0000256" key="2">
    <source>
        <dbReference type="ARBA" id="ARBA00004651"/>
    </source>
</evidence>
<keyword evidence="4 13" id="KW-1003">Cell membrane</keyword>
<feature type="transmembrane region" description="Helical" evidence="13">
    <location>
        <begin position="265"/>
        <end position="285"/>
    </location>
</feature>
<feature type="transmembrane region" description="Helical" evidence="13">
    <location>
        <begin position="128"/>
        <end position="150"/>
    </location>
</feature>
<dbReference type="Pfam" id="PF03402">
    <property type="entry name" value="V1R"/>
    <property type="match status" value="1"/>
</dbReference>
<protein>
    <recommendedName>
        <fullName evidence="13">Vomeronasal type-1 receptor</fullName>
    </recommendedName>
</protein>
<evidence type="ECO:0000256" key="10">
    <source>
        <dbReference type="ARBA" id="ARBA00023170"/>
    </source>
</evidence>